<dbReference type="InterPro" id="IPR016181">
    <property type="entry name" value="Acyl_CoA_acyltransferase"/>
</dbReference>
<evidence type="ECO:0000259" key="1">
    <source>
        <dbReference type="PROSITE" id="PS51186"/>
    </source>
</evidence>
<dbReference type="GO" id="GO:0005737">
    <property type="term" value="C:cytoplasm"/>
    <property type="evidence" value="ECO:0007669"/>
    <property type="project" value="TreeGrafter"/>
</dbReference>
<dbReference type="InterPro" id="IPR000182">
    <property type="entry name" value="GNAT_dom"/>
</dbReference>
<gene>
    <name evidence="2" type="ORF">UFOPK3342_00124</name>
</gene>
<dbReference type="Gene3D" id="3.40.630.30">
    <property type="match status" value="1"/>
</dbReference>
<dbReference type="PANTHER" id="PTHR43441:SF11">
    <property type="entry name" value="RIBOSOMAL-PROTEIN-SERINE ACETYLTRANSFERASE"/>
    <property type="match status" value="1"/>
</dbReference>
<dbReference type="PROSITE" id="PS51186">
    <property type="entry name" value="GNAT"/>
    <property type="match status" value="1"/>
</dbReference>
<dbReference type="Pfam" id="PF13302">
    <property type="entry name" value="Acetyltransf_3"/>
    <property type="match status" value="1"/>
</dbReference>
<dbReference type="SUPFAM" id="SSF55729">
    <property type="entry name" value="Acyl-CoA N-acyltransferases (Nat)"/>
    <property type="match status" value="1"/>
</dbReference>
<evidence type="ECO:0000313" key="2">
    <source>
        <dbReference type="EMBL" id="CAB4856001.1"/>
    </source>
</evidence>
<dbReference type="GO" id="GO:0008999">
    <property type="term" value="F:protein-N-terminal-alanine acetyltransferase activity"/>
    <property type="evidence" value="ECO:0007669"/>
    <property type="project" value="TreeGrafter"/>
</dbReference>
<accession>A0A6J7CEN8</accession>
<dbReference type="EMBL" id="CAFBLH010000002">
    <property type="protein sequence ID" value="CAB4856001.1"/>
    <property type="molecule type" value="Genomic_DNA"/>
</dbReference>
<protein>
    <submittedName>
        <fullName evidence="2">Unannotated protein</fullName>
    </submittedName>
</protein>
<dbReference type="GO" id="GO:1990189">
    <property type="term" value="F:protein N-terminal-serine acetyltransferase activity"/>
    <property type="evidence" value="ECO:0007669"/>
    <property type="project" value="TreeGrafter"/>
</dbReference>
<sequence>MIWWPTQVPTLHSGLITLRELGEGDIQNIFSGCQDPVIPRFTRVPANYTLGHAEFFIREKTPRSIKEKTELAFAIDFGNGADKEFAGVISFHSMDLPDLTAEIGYWISADMRGKGVGTTAVRVLTDFGFNSMGFERIEALVDIENLASKKLLSSAGYTLEGILRKKSRRFDEVQIDMASFAIIRDEWEGL</sequence>
<name>A0A6J7CEN8_9ZZZZ</name>
<dbReference type="InterPro" id="IPR051908">
    <property type="entry name" value="Ribosomal_N-acetyltransferase"/>
</dbReference>
<organism evidence="2">
    <name type="scientific">freshwater metagenome</name>
    <dbReference type="NCBI Taxonomy" id="449393"/>
    <lineage>
        <taxon>unclassified sequences</taxon>
        <taxon>metagenomes</taxon>
        <taxon>ecological metagenomes</taxon>
    </lineage>
</organism>
<feature type="domain" description="N-acetyltransferase" evidence="1">
    <location>
        <begin position="16"/>
        <end position="182"/>
    </location>
</feature>
<reference evidence="2" key="1">
    <citation type="submission" date="2020-05" db="EMBL/GenBank/DDBJ databases">
        <authorList>
            <person name="Chiriac C."/>
            <person name="Salcher M."/>
            <person name="Ghai R."/>
            <person name="Kavagutti S V."/>
        </authorList>
    </citation>
    <scope>NUCLEOTIDE SEQUENCE</scope>
</reference>
<proteinExistence type="predicted"/>
<dbReference type="AlphaFoldDB" id="A0A6J7CEN8"/>
<dbReference type="PANTHER" id="PTHR43441">
    <property type="entry name" value="RIBOSOMAL-PROTEIN-SERINE ACETYLTRANSFERASE"/>
    <property type="match status" value="1"/>
</dbReference>